<reference evidence="2" key="1">
    <citation type="submission" date="2021-02" db="EMBL/GenBank/DDBJ databases">
        <authorList>
            <person name="Dougan E. K."/>
            <person name="Rhodes N."/>
            <person name="Thang M."/>
            <person name="Chan C."/>
        </authorList>
    </citation>
    <scope>NUCLEOTIDE SEQUENCE</scope>
</reference>
<dbReference type="EMBL" id="CAJNDS010002079">
    <property type="protein sequence ID" value="CAE7310169.1"/>
    <property type="molecule type" value="Genomic_DNA"/>
</dbReference>
<feature type="compositionally biased region" description="Basic and acidic residues" evidence="1">
    <location>
        <begin position="927"/>
        <end position="941"/>
    </location>
</feature>
<feature type="region of interest" description="Disordered" evidence="1">
    <location>
        <begin position="911"/>
        <end position="968"/>
    </location>
</feature>
<proteinExistence type="predicted"/>
<comment type="caution">
    <text evidence="2">The sequence shown here is derived from an EMBL/GenBank/DDBJ whole genome shotgun (WGS) entry which is preliminary data.</text>
</comment>
<dbReference type="Proteomes" id="UP000604046">
    <property type="component" value="Unassembled WGS sequence"/>
</dbReference>
<organism evidence="2 3">
    <name type="scientific">Symbiodinium natans</name>
    <dbReference type="NCBI Taxonomy" id="878477"/>
    <lineage>
        <taxon>Eukaryota</taxon>
        <taxon>Sar</taxon>
        <taxon>Alveolata</taxon>
        <taxon>Dinophyceae</taxon>
        <taxon>Suessiales</taxon>
        <taxon>Symbiodiniaceae</taxon>
        <taxon>Symbiodinium</taxon>
    </lineage>
</organism>
<evidence type="ECO:0000313" key="3">
    <source>
        <dbReference type="Proteomes" id="UP000604046"/>
    </source>
</evidence>
<dbReference type="OrthoDB" id="444683at2759"/>
<keyword evidence="3" id="KW-1185">Reference proteome</keyword>
<sequence length="1284" mass="143206">MASAALDSVPQFKDRAKKIGVTDEVLQELIAANFDTFGKLCFAASSSPHQLDDAAVTAWMEATFANPLSPFQTACIRRLMFESQSMNIAELRSRVEPNGEAQVRKLPPAERAARAKAQEARLQGVVFTPETSPANCLVDLFVDMGEQGILTYLGPERCISRAQELQLSRKDKSIQVEADGRLRVIAHSKDPTCEVSSDTKLRAAWLRRSLAMDQAGLCSFIEIEKWVQHLFSIQAREVGFQSISVQQLISADKALFIFASEKMIGTLLAAPNQPKPLDAQIRTLMYANEVVQFQPKGGGKGTTPKGKRDGKTPETALIVPEGCVSKTVDGKPICPGLFFSPAKNTFTGPGKTFVVGAYVFSNDVGLTASFRDYPQSARVFTTLVRHFAPLHAFSSIAIFQDLEAPVHQDVHNAEGSLNFLIALSDFQEGAIIVEDPDGPERAVLRDQVMRGRVIPWHLHTLCFDARNQKHWTQPWKGSRTVLVAYSVRDLHLLSEQDAVRLRDAGFQVVSVDHKVRGALVPICQLDLCNAACQQMILHLLQTVPPAFVHLGFPCGTSSRARDRPVPLHLRLAGVPDPKPLRSAEHPLGRPDISPDSVDALKVAAANELYRFSAQVLRWCLENNVPVSLENPARSWAWAALMIHVREWPLATQRAFNRLSQVLFAACEHGGSRAKRTKLLAEYPALLAQRMAARVRVFVQESRPSVFQSELRLRDLASAAAQKQRRRHPPLLPEFAEVLWEFFDRAITLAHPVDTVNPVDQSTLDAIDFCASQSKQHVDMIRKLAILKLKLLIKKLAPEESRLHQRLPASVQKVVRNKNLLAWQALLQAYHLPMTQCDGRTWYYFYGMGQPLRGAKEVDWSTFWFTYEDSVIQQDRDKILSILKKSEKAKQNRQKTAEALSSYFQETIRQLPPAKAAERKKSLAKKTKKEEGAVGNKKKEGEAGGSSGSTKPSSKMPTCEPGSSYENTKYDDVNEAMDNFIKKGKPEYLHVLTDAKNGRWRITWKSAEATEQRSISWTSVGAKLAAEEVLTQAWNWSVTHRGEAMTEHAKKVLAELRSYKAPESPAAAAHSVPVEVRLASLSRDVALLGITLISLNRTPPALLLSATFYRPWYNTCPESLSQDTRQALHVLSCTASGRSLWKMPWDVGLLAYDPTPKPLKPLATVLPTFASPTPSSEPVDTPPVLQKLKRPCFDKLYSSAFPLSVFLKRLSMLACMTGIELDVFHVPGEKNDDADLLSRWSDESQPLPAKFLPDFRVDCSLARIWHFRSDVRLWPPDAKLKWQPP</sequence>
<feature type="compositionally biased region" description="Low complexity" evidence="1">
    <location>
        <begin position="947"/>
        <end position="957"/>
    </location>
</feature>
<gene>
    <name evidence="2" type="ORF">SNAT2548_LOCUS16292</name>
</gene>
<evidence type="ECO:0000313" key="2">
    <source>
        <dbReference type="EMBL" id="CAE7310169.1"/>
    </source>
</evidence>
<evidence type="ECO:0000256" key="1">
    <source>
        <dbReference type="SAM" id="MobiDB-lite"/>
    </source>
</evidence>
<protein>
    <submittedName>
        <fullName evidence="2">Uncharacterized protein</fullName>
    </submittedName>
</protein>
<accession>A0A812NJH3</accession>
<name>A0A812NJH3_9DINO</name>